<keyword evidence="1" id="KW-0812">Transmembrane</keyword>
<keyword evidence="1" id="KW-0472">Membrane</keyword>
<dbReference type="PANTHER" id="PTHR35394:SF5">
    <property type="entry name" value="DUF3176 DOMAIN-CONTAINING PROTEIN"/>
    <property type="match status" value="1"/>
</dbReference>
<organism evidence="2 3">
    <name type="scientific">Xylaria flabelliformis</name>
    <dbReference type="NCBI Taxonomy" id="2512241"/>
    <lineage>
        <taxon>Eukaryota</taxon>
        <taxon>Fungi</taxon>
        <taxon>Dikarya</taxon>
        <taxon>Ascomycota</taxon>
        <taxon>Pezizomycotina</taxon>
        <taxon>Sordariomycetes</taxon>
        <taxon>Xylariomycetidae</taxon>
        <taxon>Xylariales</taxon>
        <taxon>Xylariaceae</taxon>
        <taxon>Xylaria</taxon>
    </lineage>
</organism>
<feature type="transmembrane region" description="Helical" evidence="1">
    <location>
        <begin position="507"/>
        <end position="530"/>
    </location>
</feature>
<keyword evidence="3" id="KW-1185">Reference proteome</keyword>
<reference evidence="3" key="1">
    <citation type="submission" date="2019-06" db="EMBL/GenBank/DDBJ databases">
        <title>Draft genome sequence of the griseofulvin-producing fungus Xylaria cubensis strain G536.</title>
        <authorList>
            <person name="Mead M.E."/>
            <person name="Raja H.A."/>
            <person name="Steenwyk J.L."/>
            <person name="Knowles S.L."/>
            <person name="Oberlies N.H."/>
            <person name="Rokas A."/>
        </authorList>
    </citation>
    <scope>NUCLEOTIDE SEQUENCE [LARGE SCALE GENOMIC DNA]</scope>
    <source>
        <strain evidence="3">G536</strain>
    </source>
</reference>
<gene>
    <name evidence="2" type="ORF">FHL15_009469</name>
</gene>
<dbReference type="PANTHER" id="PTHR35394">
    <property type="entry name" value="DUF3176 DOMAIN-CONTAINING PROTEIN"/>
    <property type="match status" value="1"/>
</dbReference>
<dbReference type="EMBL" id="VFLP01000064">
    <property type="protein sequence ID" value="TRX89719.1"/>
    <property type="molecule type" value="Genomic_DNA"/>
</dbReference>
<dbReference type="STRING" id="2512241.A0A553HP88"/>
<dbReference type="OrthoDB" id="5242705at2759"/>
<proteinExistence type="predicted"/>
<evidence type="ECO:0000313" key="3">
    <source>
        <dbReference type="Proteomes" id="UP000319160"/>
    </source>
</evidence>
<dbReference type="AlphaFoldDB" id="A0A553HP88"/>
<evidence type="ECO:0000313" key="2">
    <source>
        <dbReference type="EMBL" id="TRX89719.1"/>
    </source>
</evidence>
<dbReference type="InterPro" id="IPR021514">
    <property type="entry name" value="DUF3176"/>
</dbReference>
<name>A0A553HP88_9PEZI</name>
<evidence type="ECO:0000256" key="1">
    <source>
        <dbReference type="SAM" id="Phobius"/>
    </source>
</evidence>
<sequence>MKASMLLILASGIGQLQWSWFLYPRPLKDVVRYREAAQGPLGSLSWLYRHHIRQPLTAMAAVIIITAVAVDPFIQQLVKPVDCKQFENEGQPASVPRTNYLSYDMNSFPSDLLGSLASGYYTPQNLSDFTCGTGNCTFNTEYSTLAYCSICEDVSDSVQVEEHCMVYQDGKSKPGSCYESDLPRGAAIADWNLTTTLTSASVPLSLNFHYEIDTENFTVVTPRQNIFGVGKIPRRLDTSTPKNTINSISLGNDMGLILAKSDVSLTPYDPNGGGNRTGCDNAASNNTWWCRQYGAATCSFQPCVRSYTANVDGGRLTETLVDQSEANMTWGYGESASTGGLVFLQNFLGLVDTKCINDVERKGLVAAGYAVDNNTRWLPYNVTFNPRIDTSADAVFPESLLAHECLYTMDASFNDDIWTFILNQFITGVVQREYPDGSLQPTYLGPTQLLSLFNSAHVNETSISDAMSKLADAMTLWIRTHGYASHSQRAVGLEYHYAICVKVNWDWVALPAVLTGLTLVFFLLTVISTYRQRLPVWKGSPLTLLFHGPGGMNWVDSNLVAANTKSNREVDLTTDRGMQEFANRITVRVSREEYESLQLRQVEANPKRMRKTWGSWLLKPTKSDGREQNSAYSGIEQ</sequence>
<protein>
    <submittedName>
        <fullName evidence="2">Uncharacterized protein</fullName>
    </submittedName>
</protein>
<dbReference type="Proteomes" id="UP000319160">
    <property type="component" value="Unassembled WGS sequence"/>
</dbReference>
<dbReference type="Pfam" id="PF11374">
    <property type="entry name" value="DUF3176"/>
    <property type="match status" value="1"/>
</dbReference>
<keyword evidence="1" id="KW-1133">Transmembrane helix</keyword>
<accession>A0A553HP88</accession>
<comment type="caution">
    <text evidence="2">The sequence shown here is derived from an EMBL/GenBank/DDBJ whole genome shotgun (WGS) entry which is preliminary data.</text>
</comment>